<dbReference type="CDD" id="cd23417">
    <property type="entry name" value="beta-trefoil_Ricin_MytiLec-like"/>
    <property type="match status" value="1"/>
</dbReference>
<dbReference type="Gene3D" id="2.80.10.50">
    <property type="match status" value="1"/>
</dbReference>
<dbReference type="SUPFAM" id="SSF81296">
    <property type="entry name" value="E set domains"/>
    <property type="match status" value="1"/>
</dbReference>
<keyword evidence="4" id="KW-1185">Reference proteome</keyword>
<dbReference type="InterPro" id="IPR000772">
    <property type="entry name" value="Ricin_B_lectin"/>
</dbReference>
<dbReference type="InterPro" id="IPR014756">
    <property type="entry name" value="Ig_E-set"/>
</dbReference>
<evidence type="ECO:0000313" key="5">
    <source>
        <dbReference type="RefSeq" id="XP_035681443.1"/>
    </source>
</evidence>
<dbReference type="Proteomes" id="UP000001554">
    <property type="component" value="Chromosome 7"/>
</dbReference>
<dbReference type="OrthoDB" id="8675562at2759"/>
<organism evidence="4 5">
    <name type="scientific">Branchiostoma floridae</name>
    <name type="common">Florida lancelet</name>
    <name type="synonym">Amphioxus</name>
    <dbReference type="NCBI Taxonomy" id="7739"/>
    <lineage>
        <taxon>Eukaryota</taxon>
        <taxon>Metazoa</taxon>
        <taxon>Chordata</taxon>
        <taxon>Cephalochordata</taxon>
        <taxon>Leptocardii</taxon>
        <taxon>Amphioxiformes</taxon>
        <taxon>Branchiostomatidae</taxon>
        <taxon>Branchiostoma</taxon>
    </lineage>
</organism>
<dbReference type="SUPFAM" id="SSF50370">
    <property type="entry name" value="Ricin B-like lectins"/>
    <property type="match status" value="1"/>
</dbReference>
<evidence type="ECO:0000259" key="2">
    <source>
        <dbReference type="Pfam" id="PF00652"/>
    </source>
</evidence>
<dbReference type="OMA" id="HVIHPRE"/>
<accession>A0A9J7LGU1</accession>
<dbReference type="AlphaFoldDB" id="A0A9J7LGU1"/>
<dbReference type="KEGG" id="bfo:118419205"/>
<dbReference type="PROSITE" id="PS50231">
    <property type="entry name" value="RICIN_B_LECTIN"/>
    <property type="match status" value="1"/>
</dbReference>
<comment type="similarity">
    <text evidence="1">Belongs to the NXPE family.</text>
</comment>
<gene>
    <name evidence="5" type="primary">LOC118419205</name>
</gene>
<sequence length="530" mass="60370">MRSQLTSGRLSTMELINPKDVYKIGDEVFVRVKTRNQLNRPKRRGGDYLKARMFTDVVAASTPGEITDHKNGTYTVRFRAGWSGKAAVQVHVIHPREAIDVLRRLRDVERKRVNACSFVQEGSTEWTRCWTTPSRDPGEEECDFSHAPSGTDWYCKKPVRAPCSAIDKCSGGGLRPLEEIGVTETDKMLFNETFIDQAVMEGTILWVQVTEQDVPCVIRHGSGNCLYASDPDVDGSDPLRRRVVLWPCTDSVRQVFALRHDGKIVHVYSGLCVSVIDDNSTDHGQIVLRNCESGGLRFRRTDSRAIQDVTTLRCLHPHPDVQVPLDGSPVRLAEGYLSGSPKCEPGHPPSAGFYLHDNWYTYACRARQFPDRDSVIKCLTNKSVYMYGDSTVRQRFDQLNSYLGLTRPMPPDSTVRQWFDHLNSYLGLTRLTLLPDMENCHIGPCGSHHNSTNTHLHMMFHNFPIYGNPFKYHRMIYIADELDRLQGGPDVVVVITIWFHFLMEPVHIYRKRIVAIRDAILRLHQVMIFV</sequence>
<protein>
    <submittedName>
        <fullName evidence="5">NXPE family member 3-like</fullName>
    </submittedName>
</protein>
<dbReference type="InterPro" id="IPR013783">
    <property type="entry name" value="Ig-like_fold"/>
</dbReference>
<dbReference type="Pfam" id="PF24536">
    <property type="entry name" value="NXPE4_C"/>
    <property type="match status" value="2"/>
</dbReference>
<dbReference type="InterPro" id="IPR057106">
    <property type="entry name" value="NXPE4_C"/>
</dbReference>
<evidence type="ECO:0000313" key="4">
    <source>
        <dbReference type="Proteomes" id="UP000001554"/>
    </source>
</evidence>
<proteinExistence type="inferred from homology"/>
<dbReference type="RefSeq" id="XP_035681443.1">
    <property type="nucleotide sequence ID" value="XM_035825550.1"/>
</dbReference>
<feature type="domain" description="NXPE C-terminal" evidence="3">
    <location>
        <begin position="412"/>
        <end position="525"/>
    </location>
</feature>
<dbReference type="PANTHER" id="PTHR16165:SF5">
    <property type="entry name" value="NXPE FAMILY MEMBER 3"/>
    <property type="match status" value="1"/>
</dbReference>
<evidence type="ECO:0000256" key="1">
    <source>
        <dbReference type="ARBA" id="ARBA00005431"/>
    </source>
</evidence>
<dbReference type="Gene3D" id="2.60.40.10">
    <property type="entry name" value="Immunoglobulins"/>
    <property type="match status" value="1"/>
</dbReference>
<evidence type="ECO:0000259" key="3">
    <source>
        <dbReference type="Pfam" id="PF24536"/>
    </source>
</evidence>
<dbReference type="PANTHER" id="PTHR16165">
    <property type="entry name" value="NXPE FAMILY MEMBER"/>
    <property type="match status" value="1"/>
</dbReference>
<dbReference type="GeneID" id="118419205"/>
<name>A0A9J7LGU1_BRAFL</name>
<reference evidence="4" key="1">
    <citation type="journal article" date="2020" name="Nat. Ecol. Evol.">
        <title>Deeply conserved synteny resolves early events in vertebrate evolution.</title>
        <authorList>
            <person name="Simakov O."/>
            <person name="Marletaz F."/>
            <person name="Yue J.X."/>
            <person name="O'Connell B."/>
            <person name="Jenkins J."/>
            <person name="Brandt A."/>
            <person name="Calef R."/>
            <person name="Tung C.H."/>
            <person name="Huang T.K."/>
            <person name="Schmutz J."/>
            <person name="Satoh N."/>
            <person name="Yu J.K."/>
            <person name="Putnam N.H."/>
            <person name="Green R.E."/>
            <person name="Rokhsar D.S."/>
        </authorList>
    </citation>
    <scope>NUCLEOTIDE SEQUENCE [LARGE SCALE GENOMIC DNA]</scope>
    <source>
        <strain evidence="4">S238N-H82</strain>
    </source>
</reference>
<reference evidence="5" key="2">
    <citation type="submission" date="2025-08" db="UniProtKB">
        <authorList>
            <consortium name="RefSeq"/>
        </authorList>
    </citation>
    <scope>IDENTIFICATION</scope>
    <source>
        <strain evidence="5">S238N-H82</strain>
        <tissue evidence="5">Testes</tissue>
    </source>
</reference>
<dbReference type="InterPro" id="IPR035992">
    <property type="entry name" value="Ricin_B-like_lectins"/>
</dbReference>
<feature type="domain" description="Ricin B lectin" evidence="2">
    <location>
        <begin position="222"/>
        <end position="315"/>
    </location>
</feature>
<dbReference type="Pfam" id="PF06312">
    <property type="entry name" value="Neurexophilin"/>
    <property type="match status" value="1"/>
</dbReference>
<feature type="domain" description="NXPE C-terminal" evidence="3">
    <location>
        <begin position="359"/>
        <end position="404"/>
    </location>
</feature>
<dbReference type="Pfam" id="PF00652">
    <property type="entry name" value="Ricin_B_lectin"/>
    <property type="match status" value="1"/>
</dbReference>
<dbReference type="InterPro" id="IPR026845">
    <property type="entry name" value="NXPH/NXPE"/>
</dbReference>